<protein>
    <submittedName>
        <fullName evidence="1">Uncharacterized protein</fullName>
    </submittedName>
</protein>
<keyword evidence="2" id="KW-1185">Reference proteome</keyword>
<evidence type="ECO:0000313" key="1">
    <source>
        <dbReference type="EMBL" id="PWA44369.1"/>
    </source>
</evidence>
<sequence>MNEYLTIKHKVNEHCERSRTKNLLILESDDECDNYGVNLSEFRAICDTQDSLDNFDAIACNLPTIDVLLNSKSQTNILFCSSEDSLDNFDAIACNLPTIDVLLNSKSQTNILFCSSEVYEDGNFDILKIDADLFSCETPLETTFMEFKRLSCMKDDLFTYNLLMSYIEDELLLLWPIIESKGLVWTTIEEKDGKFKIEYINSTNAMTKSSNQSCDVQPMQPSYMPYSEQYWGLDKSNLDDERIYAESEILFHKKLIRLMDISLEEWLELKYGDPKFAPMDEVKRIVTSWLTRSFKEQLNEFMEIRRKMIGNTSFDINYDPNDVDFSDWLASKFHNHKTMDRATKDALWVY</sequence>
<accession>A0A2U1L5V7</accession>
<comment type="caution">
    <text evidence="1">The sequence shown here is derived from an EMBL/GenBank/DDBJ whole genome shotgun (WGS) entry which is preliminary data.</text>
</comment>
<organism evidence="1 2">
    <name type="scientific">Artemisia annua</name>
    <name type="common">Sweet wormwood</name>
    <dbReference type="NCBI Taxonomy" id="35608"/>
    <lineage>
        <taxon>Eukaryota</taxon>
        <taxon>Viridiplantae</taxon>
        <taxon>Streptophyta</taxon>
        <taxon>Embryophyta</taxon>
        <taxon>Tracheophyta</taxon>
        <taxon>Spermatophyta</taxon>
        <taxon>Magnoliopsida</taxon>
        <taxon>eudicotyledons</taxon>
        <taxon>Gunneridae</taxon>
        <taxon>Pentapetalae</taxon>
        <taxon>asterids</taxon>
        <taxon>campanulids</taxon>
        <taxon>Asterales</taxon>
        <taxon>Asteraceae</taxon>
        <taxon>Asteroideae</taxon>
        <taxon>Anthemideae</taxon>
        <taxon>Artemisiinae</taxon>
        <taxon>Artemisia</taxon>
    </lineage>
</organism>
<evidence type="ECO:0000313" key="2">
    <source>
        <dbReference type="Proteomes" id="UP000245207"/>
    </source>
</evidence>
<gene>
    <name evidence="1" type="ORF">CTI12_AA529720</name>
</gene>
<dbReference type="AlphaFoldDB" id="A0A2U1L5V7"/>
<proteinExistence type="predicted"/>
<dbReference type="Proteomes" id="UP000245207">
    <property type="component" value="Unassembled WGS sequence"/>
</dbReference>
<reference evidence="1 2" key="1">
    <citation type="journal article" date="2018" name="Mol. Plant">
        <title>The genome of Artemisia annua provides insight into the evolution of Asteraceae family and artemisinin biosynthesis.</title>
        <authorList>
            <person name="Shen Q."/>
            <person name="Zhang L."/>
            <person name="Liao Z."/>
            <person name="Wang S."/>
            <person name="Yan T."/>
            <person name="Shi P."/>
            <person name="Liu M."/>
            <person name="Fu X."/>
            <person name="Pan Q."/>
            <person name="Wang Y."/>
            <person name="Lv Z."/>
            <person name="Lu X."/>
            <person name="Zhang F."/>
            <person name="Jiang W."/>
            <person name="Ma Y."/>
            <person name="Chen M."/>
            <person name="Hao X."/>
            <person name="Li L."/>
            <person name="Tang Y."/>
            <person name="Lv G."/>
            <person name="Zhou Y."/>
            <person name="Sun X."/>
            <person name="Brodelius P.E."/>
            <person name="Rose J.K.C."/>
            <person name="Tang K."/>
        </authorList>
    </citation>
    <scope>NUCLEOTIDE SEQUENCE [LARGE SCALE GENOMIC DNA]</scope>
    <source>
        <strain evidence="2">cv. Huhao1</strain>
        <tissue evidence="1">Leaf</tissue>
    </source>
</reference>
<dbReference type="EMBL" id="PKPP01011310">
    <property type="protein sequence ID" value="PWA44369.1"/>
    <property type="molecule type" value="Genomic_DNA"/>
</dbReference>
<name>A0A2U1L5V7_ARTAN</name>